<dbReference type="Proteomes" id="UP000653305">
    <property type="component" value="Unassembled WGS sequence"/>
</dbReference>
<dbReference type="OrthoDB" id="1923263at2759"/>
<comment type="caution">
    <text evidence="2">The sequence shown here is derived from an EMBL/GenBank/DDBJ whole genome shotgun (WGS) entry which is preliminary data.</text>
</comment>
<keyword evidence="3" id="KW-1185">Reference proteome</keyword>
<name>A0A830BX85_9LAMI</name>
<dbReference type="Gene3D" id="1.25.10.10">
    <property type="entry name" value="Leucine-rich Repeat Variant"/>
    <property type="match status" value="1"/>
</dbReference>
<evidence type="ECO:0000313" key="2">
    <source>
        <dbReference type="EMBL" id="GFP89588.1"/>
    </source>
</evidence>
<sequence length="339" mass="38153">MAGAPSREQALLLLAAANNHGDLAVKLSSLKQAKDILLSVEPSQAAELFPYLVELQYSPEVLVRKYLIEHSVAQDKLYLDLDDHFMSFETGATVVLIDEIGASTREHLSVLVPVLLTYLKDNNPVVAKQTIITGTKFFCAVLEELAFQFQRRGIVERWLEELWTWMIKFRDAVFSIIFEAGSVGPKLLAIKFLETYVLQFTLDSNDSGTYNPEVKMRPGRMFNVSWVMDGHPVLDAPTLISDANRYLGILLDMLRSASNFPGSLTITAVNSYPHECWLKITLLLPLLASLHAVQLFNVELNGSLHGTAEMVIQIREVRSWLMSTTLPLNRTDKLWLNFT</sequence>
<accession>A0A830BX85</accession>
<dbReference type="InterPro" id="IPR032460">
    <property type="entry name" value="Symplekin/Pta1_N"/>
</dbReference>
<organism evidence="2 3">
    <name type="scientific">Phtheirospermum japonicum</name>
    <dbReference type="NCBI Taxonomy" id="374723"/>
    <lineage>
        <taxon>Eukaryota</taxon>
        <taxon>Viridiplantae</taxon>
        <taxon>Streptophyta</taxon>
        <taxon>Embryophyta</taxon>
        <taxon>Tracheophyta</taxon>
        <taxon>Spermatophyta</taxon>
        <taxon>Magnoliopsida</taxon>
        <taxon>eudicotyledons</taxon>
        <taxon>Gunneridae</taxon>
        <taxon>Pentapetalae</taxon>
        <taxon>asterids</taxon>
        <taxon>lamiids</taxon>
        <taxon>Lamiales</taxon>
        <taxon>Orobanchaceae</taxon>
        <taxon>Orobanchaceae incertae sedis</taxon>
        <taxon>Phtheirospermum</taxon>
    </lineage>
</organism>
<protein>
    <recommendedName>
        <fullName evidence="1">Symplekin/Pta1 N-terminal domain-containing protein</fullName>
    </recommendedName>
</protein>
<dbReference type="Pfam" id="PF11935">
    <property type="entry name" value="SYMPK_PTA1_N"/>
    <property type="match status" value="1"/>
</dbReference>
<dbReference type="PANTHER" id="PTHR47184">
    <property type="entry name" value="PHOSPHATIDYLINOSITOL 3-AND 4-KINASE FAMILY PROTEIN-RELATED"/>
    <property type="match status" value="1"/>
</dbReference>
<evidence type="ECO:0000259" key="1">
    <source>
        <dbReference type="Pfam" id="PF11935"/>
    </source>
</evidence>
<dbReference type="AlphaFoldDB" id="A0A830BX85"/>
<reference evidence="2" key="1">
    <citation type="submission" date="2020-07" db="EMBL/GenBank/DDBJ databases">
        <title>Ethylene signaling mediates host invasion by parasitic plants.</title>
        <authorList>
            <person name="Yoshida S."/>
        </authorList>
    </citation>
    <scope>NUCLEOTIDE SEQUENCE</scope>
    <source>
        <strain evidence="2">Okayama</strain>
    </source>
</reference>
<proteinExistence type="predicted"/>
<dbReference type="EMBL" id="BMAC01000195">
    <property type="protein sequence ID" value="GFP89588.1"/>
    <property type="molecule type" value="Genomic_DNA"/>
</dbReference>
<dbReference type="InterPro" id="IPR011989">
    <property type="entry name" value="ARM-like"/>
</dbReference>
<evidence type="ECO:0000313" key="3">
    <source>
        <dbReference type="Proteomes" id="UP000653305"/>
    </source>
</evidence>
<gene>
    <name evidence="2" type="ORF">PHJA_001102500</name>
</gene>
<feature type="domain" description="Symplekin/Pta1 N-terminal" evidence="1">
    <location>
        <begin position="124"/>
        <end position="272"/>
    </location>
</feature>
<dbReference type="PANTHER" id="PTHR47184:SF3">
    <property type="entry name" value="PHOSPHATIDYLINOSITOL 3-AND 4-KINASE FAMILY PROTEIN-RELATED"/>
    <property type="match status" value="1"/>
</dbReference>